<dbReference type="Proteomes" id="UP000187209">
    <property type="component" value="Unassembled WGS sequence"/>
</dbReference>
<organism evidence="1 2">
    <name type="scientific">Stentor coeruleus</name>
    <dbReference type="NCBI Taxonomy" id="5963"/>
    <lineage>
        <taxon>Eukaryota</taxon>
        <taxon>Sar</taxon>
        <taxon>Alveolata</taxon>
        <taxon>Ciliophora</taxon>
        <taxon>Postciliodesmatophora</taxon>
        <taxon>Heterotrichea</taxon>
        <taxon>Heterotrichida</taxon>
        <taxon>Stentoridae</taxon>
        <taxon>Stentor</taxon>
    </lineage>
</organism>
<reference evidence="1 2" key="1">
    <citation type="submission" date="2016-11" db="EMBL/GenBank/DDBJ databases">
        <title>The macronuclear genome of Stentor coeruleus: a giant cell with tiny introns.</title>
        <authorList>
            <person name="Slabodnick M."/>
            <person name="Ruby J.G."/>
            <person name="Reiff S.B."/>
            <person name="Swart E.C."/>
            <person name="Gosai S."/>
            <person name="Prabakaran S."/>
            <person name="Witkowska E."/>
            <person name="Larue G.E."/>
            <person name="Fisher S."/>
            <person name="Freeman R.M."/>
            <person name="Gunawardena J."/>
            <person name="Chu W."/>
            <person name="Stover N.A."/>
            <person name="Gregory B.D."/>
            <person name="Nowacki M."/>
            <person name="Derisi J."/>
            <person name="Roy S.W."/>
            <person name="Marshall W.F."/>
            <person name="Sood P."/>
        </authorList>
    </citation>
    <scope>NUCLEOTIDE SEQUENCE [LARGE SCALE GENOMIC DNA]</scope>
    <source>
        <strain evidence="1">WM001</strain>
    </source>
</reference>
<sequence length="129" mass="14504">MTDYGQDDIEKSEQRCPKIVVVPFEAPLSERKNSLNAQESLGNYLSPGYGTIKSNKYNQQAVRYNQVSTESAVNTLKESMALLSAKIGYAEERKRLSTEDFTHQDVSVLLKLKKSATKNKFCRCACVVM</sequence>
<dbReference type="EMBL" id="MPUH01000134">
    <property type="protein sequence ID" value="OMJ89080.1"/>
    <property type="molecule type" value="Genomic_DNA"/>
</dbReference>
<gene>
    <name evidence="1" type="ORF">SteCoe_8800</name>
</gene>
<comment type="caution">
    <text evidence="1">The sequence shown here is derived from an EMBL/GenBank/DDBJ whole genome shotgun (WGS) entry which is preliminary data.</text>
</comment>
<evidence type="ECO:0000313" key="2">
    <source>
        <dbReference type="Proteomes" id="UP000187209"/>
    </source>
</evidence>
<proteinExistence type="predicted"/>
<protein>
    <submittedName>
        <fullName evidence="1">Uncharacterized protein</fullName>
    </submittedName>
</protein>
<keyword evidence="2" id="KW-1185">Reference proteome</keyword>
<dbReference type="AlphaFoldDB" id="A0A1R2CJE7"/>
<evidence type="ECO:0000313" key="1">
    <source>
        <dbReference type="EMBL" id="OMJ89080.1"/>
    </source>
</evidence>
<name>A0A1R2CJE7_9CILI</name>
<accession>A0A1R2CJE7</accession>